<evidence type="ECO:0000313" key="3">
    <source>
        <dbReference type="Proteomes" id="UP000078389"/>
    </source>
</evidence>
<organism evidence="2 3">
    <name type="scientific">Devosia elaeis</name>
    <dbReference type="NCBI Taxonomy" id="1770058"/>
    <lineage>
        <taxon>Bacteria</taxon>
        <taxon>Pseudomonadati</taxon>
        <taxon>Pseudomonadota</taxon>
        <taxon>Alphaproteobacteria</taxon>
        <taxon>Hyphomicrobiales</taxon>
        <taxon>Devosiaceae</taxon>
        <taxon>Devosia</taxon>
    </lineage>
</organism>
<dbReference type="PANTHER" id="PTHR30006">
    <property type="entry name" value="THIAMINE-BINDING PERIPLASMIC PROTEIN-RELATED"/>
    <property type="match status" value="1"/>
</dbReference>
<dbReference type="AlphaFoldDB" id="A0A178I085"/>
<dbReference type="STRING" id="1770058.A3840_08880"/>
<dbReference type="Pfam" id="PF13531">
    <property type="entry name" value="SBP_bac_11"/>
    <property type="match status" value="1"/>
</dbReference>
<dbReference type="Proteomes" id="UP000078389">
    <property type="component" value="Unassembled WGS sequence"/>
</dbReference>
<protein>
    <recommendedName>
        <fullName evidence="4">ABC transporter substrate-binding protein</fullName>
    </recommendedName>
</protein>
<keyword evidence="1" id="KW-0732">Signal</keyword>
<gene>
    <name evidence="2" type="ORF">A3840_08880</name>
</gene>
<comment type="caution">
    <text evidence="2">The sequence shown here is derived from an EMBL/GenBank/DDBJ whole genome shotgun (WGS) entry which is preliminary data.</text>
</comment>
<keyword evidence="3" id="KW-1185">Reference proteome</keyword>
<sequence length="356" mass="38767">MATAAALSSTAVFAQSAEMDALIAAAKAEGSVVAYWHSSRVSKAGEGFEAKYGIPVLGTKMTDAESTEKVVREVESGNVQADIIGYDDGPRLVTELLPGGFVENYVPEDLAETIPESSRDPLVYLWQVSIFGYNTERYEECPISNVWQLTEPEWASKLHMLDPRLRSTQIQAFSAIEDRADGLAAAYEELYGKPLELTEDNAGLEFIKRLAASKPILYNEDVEIAAAVGARGQEAPPLGLYTLGRHREIESKNLALGMCPLTPFQGINQPSYVQVVADAPHPNAARLFAHYLLTEEGAAPWTADLGAYSSNPDLTSNAGNPFPNVAEWGDSLLVSDNARVAERRGDLLDFWITNNR</sequence>
<proteinExistence type="predicted"/>
<evidence type="ECO:0000313" key="2">
    <source>
        <dbReference type="EMBL" id="OAM77615.1"/>
    </source>
</evidence>
<accession>A0A178I085</accession>
<evidence type="ECO:0008006" key="4">
    <source>
        <dbReference type="Google" id="ProtNLM"/>
    </source>
</evidence>
<dbReference type="SUPFAM" id="SSF53850">
    <property type="entry name" value="Periplasmic binding protein-like II"/>
    <property type="match status" value="1"/>
</dbReference>
<dbReference type="EMBL" id="LVVY01000080">
    <property type="protein sequence ID" value="OAM77615.1"/>
    <property type="molecule type" value="Genomic_DNA"/>
</dbReference>
<dbReference type="Gene3D" id="3.40.190.10">
    <property type="entry name" value="Periplasmic binding protein-like II"/>
    <property type="match status" value="2"/>
</dbReference>
<reference evidence="2 3" key="1">
    <citation type="submission" date="2016-03" db="EMBL/GenBank/DDBJ databases">
        <title>Genome sequencing of Devosia sp. S37.</title>
        <authorList>
            <person name="Mohd Nor M."/>
        </authorList>
    </citation>
    <scope>NUCLEOTIDE SEQUENCE [LARGE SCALE GENOMIC DNA]</scope>
    <source>
        <strain evidence="2 3">S37</strain>
    </source>
</reference>
<name>A0A178I085_9HYPH</name>
<evidence type="ECO:0000256" key="1">
    <source>
        <dbReference type="ARBA" id="ARBA00022729"/>
    </source>
</evidence>